<evidence type="ECO:0000313" key="1">
    <source>
        <dbReference type="EMBL" id="AXQ66638.1"/>
    </source>
</evidence>
<dbReference type="RefSeq" id="YP_009808460.1">
    <property type="nucleotide sequence ID" value="NC_048041.1"/>
</dbReference>
<proteinExistence type="predicted"/>
<protein>
    <submittedName>
        <fullName evidence="1">Uncharacterized protein</fullName>
    </submittedName>
</protein>
<reference evidence="1 2" key="1">
    <citation type="submission" date="2018-07" db="EMBL/GenBank/DDBJ databases">
        <title>Sequencing of PG07.</title>
        <authorList>
            <person name="Ding T."/>
        </authorList>
    </citation>
    <scope>NUCLEOTIDE SEQUENCE [LARGE SCALE GENOMIC DNA]</scope>
</reference>
<dbReference type="EMBL" id="MH645904">
    <property type="protein sequence ID" value="AXQ66638.1"/>
    <property type="molecule type" value="Genomic_DNA"/>
</dbReference>
<dbReference type="KEGG" id="vg:54999363"/>
<organism evidence="1 2">
    <name type="scientific">Vibrio phage vB_VpS_PG07</name>
    <dbReference type="NCBI Taxonomy" id="2301664"/>
    <lineage>
        <taxon>Viruses</taxon>
        <taxon>Duplodnaviria</taxon>
        <taxon>Heunggongvirae</taxon>
        <taxon>Uroviricota</taxon>
        <taxon>Caudoviricetes</taxon>
        <taxon>Demerecviridae</taxon>
        <taxon>Pogseptimavirus</taxon>
        <taxon>Pogseptimavirus PG07</taxon>
    </lineage>
</organism>
<dbReference type="GeneID" id="54999363"/>
<sequence>MFDANLRALPNGHRFFAKVVSGFKGYDVTGELHQDNIVECVMLDNSEDSCEILLVKPGLSLREAAMEMEYLLVYEGDYDVTGFIDEDSVIIANQIIRNKLK</sequence>
<evidence type="ECO:0000313" key="2">
    <source>
        <dbReference type="Proteomes" id="UP000263435"/>
    </source>
</evidence>
<accession>A0A385E7C2</accession>
<name>A0A385E7C2_9CAUD</name>
<keyword evidence="2" id="KW-1185">Reference proteome</keyword>
<dbReference type="Proteomes" id="UP000263435">
    <property type="component" value="Segment"/>
</dbReference>